<organism evidence="3 4">
    <name type="scientific">Hypsizygus marmoreus</name>
    <name type="common">White beech mushroom</name>
    <name type="synonym">Agaricus marmoreus</name>
    <dbReference type="NCBI Taxonomy" id="39966"/>
    <lineage>
        <taxon>Eukaryota</taxon>
        <taxon>Fungi</taxon>
        <taxon>Dikarya</taxon>
        <taxon>Basidiomycota</taxon>
        <taxon>Agaricomycotina</taxon>
        <taxon>Agaricomycetes</taxon>
        <taxon>Agaricomycetidae</taxon>
        <taxon>Agaricales</taxon>
        <taxon>Tricholomatineae</taxon>
        <taxon>Lyophyllaceae</taxon>
        <taxon>Hypsizygus</taxon>
    </lineage>
</organism>
<proteinExistence type="predicted"/>
<keyword evidence="2" id="KW-0732">Signal</keyword>
<sequence>MIFAQSLVTFFALLFSLFTAASHALPTTSTDAATARLPLTKRGLTGPRSLLGRTTHIGTNTARALKALPEDFMGIARDGPTGRADRFHAVQQRQRARRSLGVLPEDFMGIARDAPARRARRSPEVLPEDFMGIARDASPRVHARSGRENTAELSSKRSPSPNASKKIRAALVNDAVDGLTLVRKHGNGEGVGASEEKYDA</sequence>
<evidence type="ECO:0000313" key="3">
    <source>
        <dbReference type="EMBL" id="RDB19318.1"/>
    </source>
</evidence>
<protein>
    <submittedName>
        <fullName evidence="3">Uncharacterized protein</fullName>
    </submittedName>
</protein>
<name>A0A369JBR2_HYPMA</name>
<dbReference type="Proteomes" id="UP000076154">
    <property type="component" value="Unassembled WGS sequence"/>
</dbReference>
<keyword evidence="4" id="KW-1185">Reference proteome</keyword>
<evidence type="ECO:0000256" key="1">
    <source>
        <dbReference type="SAM" id="MobiDB-lite"/>
    </source>
</evidence>
<feature type="signal peptide" evidence="2">
    <location>
        <begin position="1"/>
        <end position="24"/>
    </location>
</feature>
<reference evidence="3" key="1">
    <citation type="submission" date="2018-04" db="EMBL/GenBank/DDBJ databases">
        <title>Whole genome sequencing of Hypsizygus marmoreus.</title>
        <authorList>
            <person name="Choi I.-G."/>
            <person name="Min B."/>
            <person name="Kim J.-G."/>
            <person name="Kim S."/>
            <person name="Oh Y.-L."/>
            <person name="Kong W.-S."/>
            <person name="Park H."/>
            <person name="Jeong J."/>
            <person name="Song E.-S."/>
        </authorList>
    </citation>
    <scope>NUCLEOTIDE SEQUENCE [LARGE SCALE GENOMIC DNA]</scope>
    <source>
        <strain evidence="3">51987-8</strain>
    </source>
</reference>
<evidence type="ECO:0000256" key="2">
    <source>
        <dbReference type="SAM" id="SignalP"/>
    </source>
</evidence>
<dbReference type="InParanoid" id="A0A369JBR2"/>
<feature type="compositionally biased region" description="Polar residues" evidence="1">
    <location>
        <begin position="151"/>
        <end position="163"/>
    </location>
</feature>
<accession>A0A369JBR2</accession>
<dbReference type="EMBL" id="LUEZ02000080">
    <property type="protein sequence ID" value="RDB19318.1"/>
    <property type="molecule type" value="Genomic_DNA"/>
</dbReference>
<comment type="caution">
    <text evidence="3">The sequence shown here is derived from an EMBL/GenBank/DDBJ whole genome shotgun (WGS) entry which is preliminary data.</text>
</comment>
<gene>
    <name evidence="3" type="ORF">Hypma_013634</name>
</gene>
<dbReference type="AlphaFoldDB" id="A0A369JBR2"/>
<evidence type="ECO:0000313" key="4">
    <source>
        <dbReference type="Proteomes" id="UP000076154"/>
    </source>
</evidence>
<feature type="chain" id="PRO_5016934797" evidence="2">
    <location>
        <begin position="25"/>
        <end position="200"/>
    </location>
</feature>
<feature type="region of interest" description="Disordered" evidence="1">
    <location>
        <begin position="136"/>
        <end position="166"/>
    </location>
</feature>